<reference evidence="2 3" key="1">
    <citation type="journal article" date="2020" name="G3 (Bethesda)">
        <title>CeMbio - The Caenorhabditis elegans Microbiome Resource.</title>
        <authorList>
            <person name="Dirksen P."/>
            <person name="Assie A."/>
            <person name="Zimmermann J."/>
            <person name="Zhang F."/>
            <person name="Tietje A.M."/>
            <person name="Marsh S.A."/>
            <person name="Felix M.A."/>
            <person name="Shapira M."/>
            <person name="Kaleta C."/>
            <person name="Schulenburg H."/>
            <person name="Samuel B."/>
        </authorList>
    </citation>
    <scope>NUCLEOTIDE SEQUENCE [LARGE SCALE GENOMIC DNA]</scope>
    <source>
        <strain evidence="2 3">MSPm1</strain>
    </source>
</reference>
<keyword evidence="3" id="KW-1185">Reference proteome</keyword>
<evidence type="ECO:0000259" key="1">
    <source>
        <dbReference type="Pfam" id="PF13503"/>
    </source>
</evidence>
<accession>A0A7G5DL61</accession>
<dbReference type="Proteomes" id="UP000515276">
    <property type="component" value="Chromosome"/>
</dbReference>
<evidence type="ECO:0000313" key="2">
    <source>
        <dbReference type="EMBL" id="QMV62486.1"/>
    </source>
</evidence>
<sequence>MYEQLDLGRQLYLFLDCDALSEARQALLRSVHSHQYVPLYIDTPVAELADVGPAIFQLNSSNDPAVDSLIDSPESNWGWLASTETSALDGLVKHWRDRLVVGQRPQQALYRFHDNRILARALSHLQANELPGYLGPIASLCCWQGSQWMVQGNPAPGDHPVPAEPAWLNLPDNETNALILQDNLHRYLVAEHTEAYSQLALAYEPSNWLKEQLSQARTWGWNAPEQLHLLITQSLYAPDNRLPEKWQPNIGETSQAHFERLRDELKFWRGDA</sequence>
<feature type="domain" description="DUF4123" evidence="1">
    <location>
        <begin position="11"/>
        <end position="130"/>
    </location>
</feature>
<organism evidence="2 3">
    <name type="scientific">Pseudomonas berkeleyensis</name>
    <dbReference type="NCBI Taxonomy" id="2726956"/>
    <lineage>
        <taxon>Bacteria</taxon>
        <taxon>Pseudomonadati</taxon>
        <taxon>Pseudomonadota</taxon>
        <taxon>Gammaproteobacteria</taxon>
        <taxon>Pseudomonadales</taxon>
        <taxon>Pseudomonadaceae</taxon>
        <taxon>Pseudomonas</taxon>
    </lineage>
</organism>
<proteinExistence type="predicted"/>
<evidence type="ECO:0000313" key="3">
    <source>
        <dbReference type="Proteomes" id="UP000515276"/>
    </source>
</evidence>
<dbReference type="Pfam" id="PF13503">
    <property type="entry name" value="DUF4123"/>
    <property type="match status" value="1"/>
</dbReference>
<dbReference type="EMBL" id="CP059139">
    <property type="protein sequence ID" value="QMV62486.1"/>
    <property type="molecule type" value="Genomic_DNA"/>
</dbReference>
<protein>
    <submittedName>
        <fullName evidence="2">DUF4123 domain-containing protein</fullName>
    </submittedName>
</protein>
<gene>
    <name evidence="2" type="ORF">HS968_21020</name>
</gene>
<name>A0A7G5DL61_9PSED</name>
<dbReference type="InterPro" id="IPR025391">
    <property type="entry name" value="DUF4123"/>
</dbReference>
<dbReference type="AlphaFoldDB" id="A0A7G5DL61"/>
<dbReference type="RefSeq" id="WP_182368537.1">
    <property type="nucleotide sequence ID" value="NZ_CP059139.1"/>
</dbReference>